<sequence length="130" mass="14499">MSHILVLLGYLQVAGFDFSRDQLLVASSRQDLQRKACYKNIVWIEGDALNLPFTESSAVSILDFNKSSEPFTCFVQEWMIDNVVVPVATSYGLPRNTGRELEKLALEVGFSHAKHYETGGDLMGNLVATR</sequence>
<evidence type="ECO:0000313" key="1">
    <source>
        <dbReference type="EMBL" id="KAF6135006.1"/>
    </source>
</evidence>
<dbReference type="OrthoDB" id="6329284at2759"/>
<dbReference type="SUPFAM" id="SSF53335">
    <property type="entry name" value="S-adenosyl-L-methionine-dependent methyltransferases"/>
    <property type="match status" value="1"/>
</dbReference>
<organism evidence="1 2">
    <name type="scientific">Kingdonia uniflora</name>
    <dbReference type="NCBI Taxonomy" id="39325"/>
    <lineage>
        <taxon>Eukaryota</taxon>
        <taxon>Viridiplantae</taxon>
        <taxon>Streptophyta</taxon>
        <taxon>Embryophyta</taxon>
        <taxon>Tracheophyta</taxon>
        <taxon>Spermatophyta</taxon>
        <taxon>Magnoliopsida</taxon>
        <taxon>Ranunculales</taxon>
        <taxon>Circaeasteraceae</taxon>
        <taxon>Kingdonia</taxon>
    </lineage>
</organism>
<proteinExistence type="predicted"/>
<dbReference type="EMBL" id="JACGCM010002815">
    <property type="protein sequence ID" value="KAF6135006.1"/>
    <property type="molecule type" value="Genomic_DNA"/>
</dbReference>
<keyword evidence="2" id="KW-1185">Reference proteome</keyword>
<gene>
    <name evidence="1" type="ORF">GIB67_014055</name>
</gene>
<name>A0A7J7KXD2_9MAGN</name>
<dbReference type="InterPro" id="IPR029063">
    <property type="entry name" value="SAM-dependent_MTases_sf"/>
</dbReference>
<accession>A0A7J7KXD2</accession>
<comment type="caution">
    <text evidence="1">The sequence shown here is derived from an EMBL/GenBank/DDBJ whole genome shotgun (WGS) entry which is preliminary data.</text>
</comment>
<dbReference type="Proteomes" id="UP000541444">
    <property type="component" value="Unassembled WGS sequence"/>
</dbReference>
<evidence type="ECO:0000313" key="2">
    <source>
        <dbReference type="Proteomes" id="UP000541444"/>
    </source>
</evidence>
<dbReference type="AlphaFoldDB" id="A0A7J7KXD2"/>
<protein>
    <submittedName>
        <fullName evidence="1">Uncharacterized protein</fullName>
    </submittedName>
</protein>
<reference evidence="1 2" key="1">
    <citation type="journal article" date="2020" name="IScience">
        <title>Genome Sequencing of the Endangered Kingdonia uniflora (Circaeasteraceae, Ranunculales) Reveals Potential Mechanisms of Evolutionary Specialization.</title>
        <authorList>
            <person name="Sun Y."/>
            <person name="Deng T."/>
            <person name="Zhang A."/>
            <person name="Moore M.J."/>
            <person name="Landis J.B."/>
            <person name="Lin N."/>
            <person name="Zhang H."/>
            <person name="Zhang X."/>
            <person name="Huang J."/>
            <person name="Zhang X."/>
            <person name="Sun H."/>
            <person name="Wang H."/>
        </authorList>
    </citation>
    <scope>NUCLEOTIDE SEQUENCE [LARGE SCALE GENOMIC DNA]</scope>
    <source>
        <strain evidence="1">TB1705</strain>
        <tissue evidence="1">Leaf</tissue>
    </source>
</reference>